<feature type="chain" id="PRO_5039902625" evidence="1">
    <location>
        <begin position="26"/>
        <end position="69"/>
    </location>
</feature>
<protein>
    <submittedName>
        <fullName evidence="2">Uncharacterized protein</fullName>
    </submittedName>
</protein>
<organism evidence="2 3">
    <name type="scientific">Solanum commersonii</name>
    <name type="common">Commerson's wild potato</name>
    <name type="synonym">Commerson's nightshade</name>
    <dbReference type="NCBI Taxonomy" id="4109"/>
    <lineage>
        <taxon>Eukaryota</taxon>
        <taxon>Viridiplantae</taxon>
        <taxon>Streptophyta</taxon>
        <taxon>Embryophyta</taxon>
        <taxon>Tracheophyta</taxon>
        <taxon>Spermatophyta</taxon>
        <taxon>Magnoliopsida</taxon>
        <taxon>eudicotyledons</taxon>
        <taxon>Gunneridae</taxon>
        <taxon>Pentapetalae</taxon>
        <taxon>asterids</taxon>
        <taxon>lamiids</taxon>
        <taxon>Solanales</taxon>
        <taxon>Solanaceae</taxon>
        <taxon>Solanoideae</taxon>
        <taxon>Solaneae</taxon>
        <taxon>Solanum</taxon>
    </lineage>
</organism>
<accession>A0A9J6AAY2</accession>
<name>A0A9J6AAY2_SOLCO</name>
<reference evidence="2 3" key="1">
    <citation type="submission" date="2020-09" db="EMBL/GenBank/DDBJ databases">
        <title>De no assembly of potato wild relative species, Solanum commersonii.</title>
        <authorList>
            <person name="Cho K."/>
        </authorList>
    </citation>
    <scope>NUCLEOTIDE SEQUENCE [LARGE SCALE GENOMIC DNA]</scope>
    <source>
        <strain evidence="2">LZ3.2</strain>
        <tissue evidence="2">Leaf</tissue>
    </source>
</reference>
<evidence type="ECO:0000256" key="1">
    <source>
        <dbReference type="SAM" id="SignalP"/>
    </source>
</evidence>
<evidence type="ECO:0000313" key="3">
    <source>
        <dbReference type="Proteomes" id="UP000824120"/>
    </source>
</evidence>
<proteinExistence type="predicted"/>
<comment type="caution">
    <text evidence="2">The sequence shown here is derived from an EMBL/GenBank/DDBJ whole genome shotgun (WGS) entry which is preliminary data.</text>
</comment>
<dbReference type="EMBL" id="JACXVP010000002">
    <property type="protein sequence ID" value="KAG5621468.1"/>
    <property type="molecule type" value="Genomic_DNA"/>
</dbReference>
<gene>
    <name evidence="2" type="ORF">H5410_006686</name>
</gene>
<dbReference type="Proteomes" id="UP000824120">
    <property type="component" value="Chromosome 2"/>
</dbReference>
<keyword evidence="1" id="KW-0732">Signal</keyword>
<evidence type="ECO:0000313" key="2">
    <source>
        <dbReference type="EMBL" id="KAG5621468.1"/>
    </source>
</evidence>
<dbReference type="AlphaFoldDB" id="A0A9J6AAY2"/>
<sequence>MASTWRICIVFSSFLLLLTFQYTHTTPAGKAPALCPSSRVSCTRLAWMGNTLRFKDEGSIGAAHVLLSF</sequence>
<keyword evidence="3" id="KW-1185">Reference proteome</keyword>
<feature type="signal peptide" evidence="1">
    <location>
        <begin position="1"/>
        <end position="25"/>
    </location>
</feature>